<sequence length="57" mass="6249">MKEKIAKLIDVKTIVTFALVGAVIGFTATDRIDPEKLASMATMAVSFFFAVKLKDQK</sequence>
<evidence type="ECO:0000256" key="1">
    <source>
        <dbReference type="SAM" id="Phobius"/>
    </source>
</evidence>
<protein>
    <submittedName>
        <fullName evidence="2">Uncharacterized protein</fullName>
    </submittedName>
</protein>
<keyword evidence="1" id="KW-1133">Transmembrane helix</keyword>
<accession>U4QWL5</accession>
<feature type="transmembrane region" description="Helical" evidence="1">
    <location>
        <begin position="12"/>
        <end position="29"/>
    </location>
</feature>
<comment type="caution">
    <text evidence="2">The sequence shown here is derived from an EMBL/GenBank/DDBJ whole genome shotgun (WGS) entry which is preliminary data.</text>
</comment>
<dbReference type="AlphaFoldDB" id="U4QWL5"/>
<evidence type="ECO:0000313" key="2">
    <source>
        <dbReference type="EMBL" id="EPR07648.1"/>
    </source>
</evidence>
<proteinExistence type="predicted"/>
<gene>
    <name evidence="2" type="ORF">L323_19675</name>
</gene>
<organism evidence="2 3">
    <name type="scientific">Ruminiclostridium papyrosolvens C7</name>
    <dbReference type="NCBI Taxonomy" id="1330534"/>
    <lineage>
        <taxon>Bacteria</taxon>
        <taxon>Bacillati</taxon>
        <taxon>Bacillota</taxon>
        <taxon>Clostridia</taxon>
        <taxon>Eubacteriales</taxon>
        <taxon>Oscillospiraceae</taxon>
        <taxon>Ruminiclostridium</taxon>
    </lineage>
</organism>
<reference evidence="2 3" key="1">
    <citation type="journal article" date="2013" name="Genome Announc.">
        <title>Draft Genome Sequence of the Cellulolytic Bacterium Clostridium papyrosolvens C7 (ATCC 700395).</title>
        <authorList>
            <person name="Zepeda V."/>
            <person name="Dassa B."/>
            <person name="Borovok I."/>
            <person name="Lamed R."/>
            <person name="Bayer E.A."/>
            <person name="Cate J.H."/>
        </authorList>
    </citation>
    <scope>NUCLEOTIDE SEQUENCE [LARGE SCALE GENOMIC DNA]</scope>
    <source>
        <strain evidence="2 3">C7</strain>
    </source>
</reference>
<dbReference type="Proteomes" id="UP000016860">
    <property type="component" value="Unassembled WGS sequence"/>
</dbReference>
<dbReference type="PATRIC" id="fig|1330534.3.peg.3907"/>
<dbReference type="RefSeq" id="WP_020817287.1">
    <property type="nucleotide sequence ID" value="NZ_ATAY01000098.1"/>
</dbReference>
<dbReference type="STRING" id="1330534.L323_19675"/>
<keyword evidence="1" id="KW-0472">Membrane</keyword>
<name>U4QWL5_9FIRM</name>
<evidence type="ECO:0000313" key="3">
    <source>
        <dbReference type="Proteomes" id="UP000016860"/>
    </source>
</evidence>
<dbReference type="EMBL" id="ATAY01000098">
    <property type="protein sequence ID" value="EPR07648.1"/>
    <property type="molecule type" value="Genomic_DNA"/>
</dbReference>
<keyword evidence="1" id="KW-0812">Transmembrane</keyword>